<protein>
    <submittedName>
        <fullName evidence="1">Uncharacterized protein</fullName>
    </submittedName>
</protein>
<dbReference type="Proteomes" id="UP001328107">
    <property type="component" value="Unassembled WGS sequence"/>
</dbReference>
<gene>
    <name evidence="1" type="ORF">PMAYCL1PPCAC_19780</name>
</gene>
<sequence>MFSVEMFHDFNIVWNSDTQKNVNIGNEISEVSFFSNIRALINYCFQVTGCTRGLRSNNNNIATIEGMVQFEDGKKISCRRRDIQTSREMRRRMHEYSTLRPIDGKLSIVSLSWGKRTTAISVPINTAYGLKLRLVTQPYLNLVERVRKCNNDNIVTYSYEICGNVINNIVETNIRMYFCNCYDGGM</sequence>
<feature type="non-terminal residue" evidence="1">
    <location>
        <position position="186"/>
    </location>
</feature>
<accession>A0AAN5CSF8</accession>
<name>A0AAN5CSF8_9BILA</name>
<comment type="caution">
    <text evidence="1">The sequence shown here is derived from an EMBL/GenBank/DDBJ whole genome shotgun (WGS) entry which is preliminary data.</text>
</comment>
<dbReference type="EMBL" id="BTRK01000004">
    <property type="protein sequence ID" value="GMR49585.1"/>
    <property type="molecule type" value="Genomic_DNA"/>
</dbReference>
<dbReference type="AlphaFoldDB" id="A0AAN5CSF8"/>
<proteinExistence type="predicted"/>
<reference evidence="2" key="1">
    <citation type="submission" date="2022-10" db="EMBL/GenBank/DDBJ databases">
        <title>Genome assembly of Pristionchus species.</title>
        <authorList>
            <person name="Yoshida K."/>
            <person name="Sommer R.J."/>
        </authorList>
    </citation>
    <scope>NUCLEOTIDE SEQUENCE [LARGE SCALE GENOMIC DNA]</scope>
    <source>
        <strain evidence="2">RS5460</strain>
    </source>
</reference>
<evidence type="ECO:0000313" key="2">
    <source>
        <dbReference type="Proteomes" id="UP001328107"/>
    </source>
</evidence>
<keyword evidence="2" id="KW-1185">Reference proteome</keyword>
<organism evidence="1 2">
    <name type="scientific">Pristionchus mayeri</name>
    <dbReference type="NCBI Taxonomy" id="1317129"/>
    <lineage>
        <taxon>Eukaryota</taxon>
        <taxon>Metazoa</taxon>
        <taxon>Ecdysozoa</taxon>
        <taxon>Nematoda</taxon>
        <taxon>Chromadorea</taxon>
        <taxon>Rhabditida</taxon>
        <taxon>Rhabditina</taxon>
        <taxon>Diplogasteromorpha</taxon>
        <taxon>Diplogasteroidea</taxon>
        <taxon>Neodiplogasteridae</taxon>
        <taxon>Pristionchus</taxon>
    </lineage>
</organism>
<evidence type="ECO:0000313" key="1">
    <source>
        <dbReference type="EMBL" id="GMR49585.1"/>
    </source>
</evidence>